<protein>
    <submittedName>
        <fullName evidence="3">Leucine rich repeat-containing protein</fullName>
    </submittedName>
</protein>
<proteinExistence type="predicted"/>
<name>A0A2C6KTX0_9APIC</name>
<feature type="region of interest" description="Disordered" evidence="1">
    <location>
        <begin position="18"/>
        <end position="88"/>
    </location>
</feature>
<dbReference type="GO" id="GO:0031146">
    <property type="term" value="P:SCF-dependent proteasomal ubiquitin-dependent protein catabolic process"/>
    <property type="evidence" value="ECO:0007669"/>
    <property type="project" value="TreeGrafter"/>
</dbReference>
<dbReference type="EMBL" id="MIGC01002612">
    <property type="protein sequence ID" value="PHJ20767.1"/>
    <property type="molecule type" value="Genomic_DNA"/>
</dbReference>
<evidence type="ECO:0000313" key="4">
    <source>
        <dbReference type="Proteomes" id="UP000221165"/>
    </source>
</evidence>
<evidence type="ECO:0000313" key="3">
    <source>
        <dbReference type="EMBL" id="PHJ20767.1"/>
    </source>
</evidence>
<feature type="compositionally biased region" description="Basic and acidic residues" evidence="1">
    <location>
        <begin position="100"/>
        <end position="112"/>
    </location>
</feature>
<dbReference type="SUPFAM" id="SSF52047">
    <property type="entry name" value="RNI-like"/>
    <property type="match status" value="1"/>
</dbReference>
<dbReference type="Proteomes" id="UP000221165">
    <property type="component" value="Unassembled WGS sequence"/>
</dbReference>
<reference evidence="3 4" key="1">
    <citation type="journal article" date="2017" name="Int. J. Parasitol.">
        <title>The genome of the protozoan parasite Cystoisospora suis and a reverse vaccinology approach to identify vaccine candidates.</title>
        <authorList>
            <person name="Palmieri N."/>
            <person name="Shrestha A."/>
            <person name="Ruttkowski B."/>
            <person name="Beck T."/>
            <person name="Vogl C."/>
            <person name="Tomley F."/>
            <person name="Blake D.P."/>
            <person name="Joachim A."/>
        </authorList>
    </citation>
    <scope>NUCLEOTIDE SEQUENCE [LARGE SCALE GENOMIC DNA]</scope>
    <source>
        <strain evidence="3 4">Wien I</strain>
    </source>
</reference>
<dbReference type="VEuPathDB" id="ToxoDB:CSUI_005396"/>
<dbReference type="InterPro" id="IPR057207">
    <property type="entry name" value="FBXL15_LRR"/>
</dbReference>
<feature type="compositionally biased region" description="Low complexity" evidence="1">
    <location>
        <begin position="121"/>
        <end position="140"/>
    </location>
</feature>
<dbReference type="GeneID" id="94428783"/>
<sequence>MSDGFLHEILVACGGPNMFSSSAFAPSSSSSSANGWRREVRREERDREADTPTDRADRRRSRGRRREREEEEDSHTPPSSSSPTTTTISHFHTHLCGESHESLEANRREEKTPPTPAMTDSSFIHLPCSSSSSSLPASPSEGCTYTTRPFHTCRRLDNSQSRLCRREGERLHKGRKRGGGEEEELKLRRVSLEASDISDLGLCALATTMGGRAECVCLKRCTSLSEVGHAALAEHCPNLTSLNLGNCSAVNDLSLASILQNCRSLRTLVLNEARITDHGLEMIGESLGENLLELALHRSEEITNEGVSFLAKSCRNLSLLSLSSCSQVTDAGVCKVAEFCPKLLKLRLDRTRVTDLSIRQVAKSLRRLRYLHLQRCSRVSGEILQYFSVHTHPCLKCIEISRRSHTQITSQHLQLFRKQNRPSTALLLLDSDDPRDAS</sequence>
<feature type="compositionally biased region" description="Basic and acidic residues" evidence="1">
    <location>
        <begin position="36"/>
        <end position="57"/>
    </location>
</feature>
<dbReference type="SMART" id="SM00367">
    <property type="entry name" value="LRR_CC"/>
    <property type="match status" value="7"/>
</dbReference>
<comment type="caution">
    <text evidence="3">The sequence shown here is derived from an EMBL/GenBank/DDBJ whole genome shotgun (WGS) entry which is preliminary data.</text>
</comment>
<dbReference type="AlphaFoldDB" id="A0A2C6KTX0"/>
<evidence type="ECO:0000256" key="1">
    <source>
        <dbReference type="SAM" id="MobiDB-lite"/>
    </source>
</evidence>
<dbReference type="PANTHER" id="PTHR13318:SF105">
    <property type="entry name" value="F-BOX_LRR-REPEAT PROTEIN 3"/>
    <property type="match status" value="1"/>
</dbReference>
<keyword evidence="4" id="KW-1185">Reference proteome</keyword>
<dbReference type="InterPro" id="IPR006553">
    <property type="entry name" value="Leu-rich_rpt_Cys-con_subtyp"/>
</dbReference>
<feature type="compositionally biased region" description="Low complexity" evidence="1">
    <location>
        <begin position="76"/>
        <end position="88"/>
    </location>
</feature>
<dbReference type="PANTHER" id="PTHR13318">
    <property type="entry name" value="PARTNER OF PAIRED, ISOFORM B-RELATED"/>
    <property type="match status" value="1"/>
</dbReference>
<dbReference type="RefSeq" id="XP_067922453.1">
    <property type="nucleotide sequence ID" value="XM_068065572.1"/>
</dbReference>
<dbReference type="InterPro" id="IPR032675">
    <property type="entry name" value="LRR_dom_sf"/>
</dbReference>
<dbReference type="Pfam" id="PF25372">
    <property type="entry name" value="DUF7885"/>
    <property type="match status" value="1"/>
</dbReference>
<organism evidence="3 4">
    <name type="scientific">Cystoisospora suis</name>
    <dbReference type="NCBI Taxonomy" id="483139"/>
    <lineage>
        <taxon>Eukaryota</taxon>
        <taxon>Sar</taxon>
        <taxon>Alveolata</taxon>
        <taxon>Apicomplexa</taxon>
        <taxon>Conoidasida</taxon>
        <taxon>Coccidia</taxon>
        <taxon>Eucoccidiorida</taxon>
        <taxon>Eimeriorina</taxon>
        <taxon>Sarcocystidae</taxon>
        <taxon>Cystoisospora</taxon>
    </lineage>
</organism>
<dbReference type="GO" id="GO:0019005">
    <property type="term" value="C:SCF ubiquitin ligase complex"/>
    <property type="evidence" value="ECO:0007669"/>
    <property type="project" value="TreeGrafter"/>
</dbReference>
<accession>A0A2C6KTX0</accession>
<feature type="compositionally biased region" description="Low complexity" evidence="1">
    <location>
        <begin position="19"/>
        <end position="33"/>
    </location>
</feature>
<dbReference type="Gene3D" id="3.80.10.10">
    <property type="entry name" value="Ribonuclease Inhibitor"/>
    <property type="match status" value="2"/>
</dbReference>
<dbReference type="OrthoDB" id="331247at2759"/>
<gene>
    <name evidence="3" type="ORF">CSUI_005396</name>
</gene>
<feature type="domain" description="F-box/LRR-repeat protein 15-like leucin rich repeat" evidence="2">
    <location>
        <begin position="224"/>
        <end position="381"/>
    </location>
</feature>
<evidence type="ECO:0000259" key="2">
    <source>
        <dbReference type="Pfam" id="PF25372"/>
    </source>
</evidence>
<feature type="region of interest" description="Disordered" evidence="1">
    <location>
        <begin position="100"/>
        <end position="141"/>
    </location>
</feature>